<evidence type="ECO:0000256" key="1">
    <source>
        <dbReference type="SAM" id="MobiDB-lite"/>
    </source>
</evidence>
<sequence>MGPMLLCLAWKTPHLVPQGSGRRKQLNQGDVEADRVLHHREVEIRRGQDRTNHSSSSGAQELGGHTASGRDAFFSKPALVQILDVKKKQTSALCQNADLVSMNYFSLRFTPTATERLLHERACDGSAQQSCL</sequence>
<evidence type="ECO:0000313" key="2">
    <source>
        <dbReference type="EMBL" id="KAK7878644.1"/>
    </source>
</evidence>
<reference evidence="3" key="1">
    <citation type="submission" date="2024-04" db="EMBL/GenBank/DDBJ databases">
        <title>Salinicola lusitanus LLJ914,a marine bacterium isolated from the Okinawa Trough.</title>
        <authorList>
            <person name="Li J."/>
        </authorList>
    </citation>
    <scope>NUCLEOTIDE SEQUENCE [LARGE SCALE GENOMIC DNA]</scope>
</reference>
<organism evidence="2 3">
    <name type="scientific">Mugilogobius chulae</name>
    <name type="common">yellowstripe goby</name>
    <dbReference type="NCBI Taxonomy" id="88201"/>
    <lineage>
        <taxon>Eukaryota</taxon>
        <taxon>Metazoa</taxon>
        <taxon>Chordata</taxon>
        <taxon>Craniata</taxon>
        <taxon>Vertebrata</taxon>
        <taxon>Euteleostomi</taxon>
        <taxon>Actinopterygii</taxon>
        <taxon>Neopterygii</taxon>
        <taxon>Teleostei</taxon>
        <taxon>Neoteleostei</taxon>
        <taxon>Acanthomorphata</taxon>
        <taxon>Gobiaria</taxon>
        <taxon>Gobiiformes</taxon>
        <taxon>Gobioidei</taxon>
        <taxon>Gobiidae</taxon>
        <taxon>Gobionellinae</taxon>
        <taxon>Mugilogobius</taxon>
    </lineage>
</organism>
<dbReference type="EMBL" id="JBBPFD010000491">
    <property type="protein sequence ID" value="KAK7878644.1"/>
    <property type="molecule type" value="Genomic_DNA"/>
</dbReference>
<dbReference type="Proteomes" id="UP001460270">
    <property type="component" value="Unassembled WGS sequence"/>
</dbReference>
<evidence type="ECO:0000313" key="3">
    <source>
        <dbReference type="Proteomes" id="UP001460270"/>
    </source>
</evidence>
<name>A0AAW0MKD2_9GOBI</name>
<comment type="caution">
    <text evidence="2">The sequence shown here is derived from an EMBL/GenBank/DDBJ whole genome shotgun (WGS) entry which is preliminary data.</text>
</comment>
<protein>
    <submittedName>
        <fullName evidence="2">Uncharacterized protein</fullName>
    </submittedName>
</protein>
<feature type="region of interest" description="Disordered" evidence="1">
    <location>
        <begin position="42"/>
        <end position="69"/>
    </location>
</feature>
<proteinExistence type="predicted"/>
<dbReference type="AlphaFoldDB" id="A0AAW0MKD2"/>
<accession>A0AAW0MKD2</accession>
<feature type="compositionally biased region" description="Basic and acidic residues" evidence="1">
    <location>
        <begin position="42"/>
        <end position="52"/>
    </location>
</feature>
<gene>
    <name evidence="2" type="ORF">WMY93_030480</name>
</gene>
<keyword evidence="3" id="KW-1185">Reference proteome</keyword>